<comment type="caution">
    <text evidence="1">The sequence shown here is derived from an EMBL/GenBank/DDBJ whole genome shotgun (WGS) entry which is preliminary data.</text>
</comment>
<evidence type="ECO:0000313" key="1">
    <source>
        <dbReference type="EMBL" id="KAJ3651896.1"/>
    </source>
</evidence>
<reference evidence="1" key="1">
    <citation type="journal article" date="2023" name="G3 (Bethesda)">
        <title>Whole genome assemblies of Zophobas morio and Tenebrio molitor.</title>
        <authorList>
            <person name="Kaur S."/>
            <person name="Stinson S.A."/>
            <person name="diCenzo G.C."/>
        </authorList>
    </citation>
    <scope>NUCLEOTIDE SEQUENCE</scope>
    <source>
        <strain evidence="1">QUZm001</strain>
    </source>
</reference>
<keyword evidence="2" id="KW-1185">Reference proteome</keyword>
<proteinExistence type="predicted"/>
<evidence type="ECO:0000313" key="2">
    <source>
        <dbReference type="Proteomes" id="UP001168821"/>
    </source>
</evidence>
<dbReference type="AlphaFoldDB" id="A0AA38ICD9"/>
<dbReference type="EMBL" id="JALNTZ010000005">
    <property type="protein sequence ID" value="KAJ3651896.1"/>
    <property type="molecule type" value="Genomic_DNA"/>
</dbReference>
<gene>
    <name evidence="1" type="ORF">Zmor_017900</name>
</gene>
<dbReference type="Proteomes" id="UP001168821">
    <property type="component" value="Unassembled WGS sequence"/>
</dbReference>
<protein>
    <submittedName>
        <fullName evidence="1">Uncharacterized protein</fullName>
    </submittedName>
</protein>
<accession>A0AA38ICD9</accession>
<organism evidence="1 2">
    <name type="scientific">Zophobas morio</name>
    <dbReference type="NCBI Taxonomy" id="2755281"/>
    <lineage>
        <taxon>Eukaryota</taxon>
        <taxon>Metazoa</taxon>
        <taxon>Ecdysozoa</taxon>
        <taxon>Arthropoda</taxon>
        <taxon>Hexapoda</taxon>
        <taxon>Insecta</taxon>
        <taxon>Pterygota</taxon>
        <taxon>Neoptera</taxon>
        <taxon>Endopterygota</taxon>
        <taxon>Coleoptera</taxon>
        <taxon>Polyphaga</taxon>
        <taxon>Cucujiformia</taxon>
        <taxon>Tenebrionidae</taxon>
        <taxon>Zophobas</taxon>
    </lineage>
</organism>
<name>A0AA38ICD9_9CUCU</name>
<sequence>MPIATSASRFFTSECHPAIVTDDESSSPYILEPIGVLCFSTHPSPRMQHQRLIFLIMAVGFCSEALVILSRETYLVIKNHRYSPVCSITVRNVDSFDFEAGSGPIEKFRGAFIPARRNERHRLELNHWATKCPVTMDLHFSDGNIATFTINMKYAVDDSVKRFSCNAPFVMNHTKMGNTLIVTAEL</sequence>